<reference evidence="4" key="1">
    <citation type="submission" date="2017-06" db="EMBL/GenBank/DDBJ databases">
        <authorList>
            <person name="Varghese N."/>
            <person name="Submissions S."/>
        </authorList>
    </citation>
    <scope>NUCLEOTIDE SEQUENCE [LARGE SCALE GENOMIC DNA]</scope>
    <source>
        <strain evidence="4">Ca-68</strain>
    </source>
</reference>
<protein>
    <submittedName>
        <fullName evidence="3">Predicted ATP-dependent carboligase, ATP-grasp superfamily</fullName>
    </submittedName>
</protein>
<keyword evidence="3" id="KW-0436">Ligase</keyword>
<evidence type="ECO:0000313" key="4">
    <source>
        <dbReference type="Proteomes" id="UP000198305"/>
    </source>
</evidence>
<dbReference type="EMBL" id="FZOA01000002">
    <property type="protein sequence ID" value="SNR71143.1"/>
    <property type="molecule type" value="Genomic_DNA"/>
</dbReference>
<dbReference type="InterPro" id="IPR011761">
    <property type="entry name" value="ATP-grasp"/>
</dbReference>
<evidence type="ECO:0000259" key="2">
    <source>
        <dbReference type="PROSITE" id="PS50975"/>
    </source>
</evidence>
<dbReference type="GO" id="GO:0016874">
    <property type="term" value="F:ligase activity"/>
    <property type="evidence" value="ECO:0007669"/>
    <property type="project" value="UniProtKB-KW"/>
</dbReference>
<evidence type="ECO:0000256" key="1">
    <source>
        <dbReference type="PROSITE-ProRule" id="PRU00409"/>
    </source>
</evidence>
<dbReference type="Pfam" id="PF02655">
    <property type="entry name" value="ATP-grasp_3"/>
    <property type="match status" value="1"/>
</dbReference>
<feature type="domain" description="ATP-grasp" evidence="2">
    <location>
        <begin position="213"/>
        <end position="283"/>
    </location>
</feature>
<dbReference type="PROSITE" id="PS50975">
    <property type="entry name" value="ATP_GRASP"/>
    <property type="match status" value="1"/>
</dbReference>
<keyword evidence="1" id="KW-0547">Nucleotide-binding</keyword>
<accession>A0A238YKK1</accession>
<dbReference type="InterPro" id="IPR003806">
    <property type="entry name" value="ATP-grasp_PylC-type"/>
</dbReference>
<dbReference type="AlphaFoldDB" id="A0A238YKK1"/>
<sequence length="351" mass="37147">MAMAKAAGYDVLALDIFADSDTEQLATQVFRLPYADGGFDPAGFEAALATIAARHEVLGFVYGSGFEANPQLLETAAHYFPVVGNSASVVKQAKAVPDFFRTLDALGIPHPPVSMEVPALLAGWLHKQAGGSGGTHIRRLEAGGRKNAGSYYQQELAGIPVSLLFAAHAGDAHVIGYNRQSVAAHGDLPFRYGGLVTNVALPDTCRKILYVAAQHLTRVLKLRGLNSIDAMLTPTGDTYILELNPRLTASAGLYHSIPGLMQLHLGEGASALDIGRQASAQAVVYAEYDAIVPEGLEWPEWAADIPVAGSHIAAGDPLCTVYAQADGAEAAWQLAHQRLQVMTAMQPLSGR</sequence>
<keyword evidence="1" id="KW-0067">ATP-binding</keyword>
<dbReference type="Gene3D" id="3.30.470.20">
    <property type="entry name" value="ATP-grasp fold, B domain"/>
    <property type="match status" value="1"/>
</dbReference>
<dbReference type="SUPFAM" id="SSF56059">
    <property type="entry name" value="Glutathione synthetase ATP-binding domain-like"/>
    <property type="match status" value="1"/>
</dbReference>
<dbReference type="Proteomes" id="UP000198305">
    <property type="component" value="Unassembled WGS sequence"/>
</dbReference>
<name>A0A238YKK1_9PROT</name>
<keyword evidence="4" id="KW-1185">Reference proteome</keyword>
<gene>
    <name evidence="3" type="ORF">SAMN05192560_0646</name>
</gene>
<proteinExistence type="predicted"/>
<organism evidence="3 4">
    <name type="scientific">Methylobacillus rhizosphaerae</name>
    <dbReference type="NCBI Taxonomy" id="551994"/>
    <lineage>
        <taxon>Bacteria</taxon>
        <taxon>Pseudomonadati</taxon>
        <taxon>Pseudomonadota</taxon>
        <taxon>Betaproteobacteria</taxon>
        <taxon>Nitrosomonadales</taxon>
        <taxon>Methylophilaceae</taxon>
        <taxon>Methylobacillus</taxon>
    </lineage>
</organism>
<dbReference type="GO" id="GO:0005524">
    <property type="term" value="F:ATP binding"/>
    <property type="evidence" value="ECO:0007669"/>
    <property type="project" value="UniProtKB-UniRule"/>
</dbReference>
<dbReference type="PIRSF" id="PIRSF016817">
    <property type="entry name" value="UCP016817_carboligase"/>
    <property type="match status" value="1"/>
</dbReference>
<evidence type="ECO:0000313" key="3">
    <source>
        <dbReference type="EMBL" id="SNR71143.1"/>
    </source>
</evidence>
<dbReference type="GO" id="GO:0046872">
    <property type="term" value="F:metal ion binding"/>
    <property type="evidence" value="ECO:0007669"/>
    <property type="project" value="InterPro"/>
</dbReference>
<dbReference type="InterPro" id="IPR016677">
    <property type="entry name" value="UCP016817_carboligase"/>
</dbReference>